<dbReference type="OrthoDB" id="92598at2"/>
<dbReference type="InterPro" id="IPR043429">
    <property type="entry name" value="ArtM/GltK/GlnP/TcyL/YhdX-like"/>
</dbReference>
<keyword evidence="5" id="KW-0029">Amino-acid transport</keyword>
<evidence type="ECO:0000256" key="3">
    <source>
        <dbReference type="ARBA" id="ARBA00022475"/>
    </source>
</evidence>
<dbReference type="Proteomes" id="UP000029833">
    <property type="component" value="Unassembled WGS sequence"/>
</dbReference>
<dbReference type="Gene3D" id="1.10.3720.10">
    <property type="entry name" value="MetI-like"/>
    <property type="match status" value="1"/>
</dbReference>
<feature type="transmembrane region" description="Helical" evidence="8">
    <location>
        <begin position="67"/>
        <end position="86"/>
    </location>
</feature>
<keyword evidence="6 8" id="KW-1133">Transmembrane helix</keyword>
<comment type="caution">
    <text evidence="11">The sequence shown here is derived from an EMBL/GenBank/DDBJ whole genome shotgun (WGS) entry which is preliminary data.</text>
</comment>
<feature type="domain" description="ABC transmembrane type-1" evidence="10">
    <location>
        <begin position="108"/>
        <end position="314"/>
    </location>
</feature>
<evidence type="ECO:0000256" key="7">
    <source>
        <dbReference type="ARBA" id="ARBA00023136"/>
    </source>
</evidence>
<name>A0A0A0B722_9CELL</name>
<evidence type="ECO:0000256" key="4">
    <source>
        <dbReference type="ARBA" id="ARBA00022692"/>
    </source>
</evidence>
<dbReference type="PANTHER" id="PTHR30614">
    <property type="entry name" value="MEMBRANE COMPONENT OF AMINO ACID ABC TRANSPORTER"/>
    <property type="match status" value="1"/>
</dbReference>
<dbReference type="Pfam" id="PF00528">
    <property type="entry name" value="BPD_transp_1"/>
    <property type="match status" value="1"/>
</dbReference>
<evidence type="ECO:0000256" key="1">
    <source>
        <dbReference type="ARBA" id="ARBA00004651"/>
    </source>
</evidence>
<dbReference type="EMBL" id="AXNT01000140">
    <property type="protein sequence ID" value="KGM01031.1"/>
    <property type="molecule type" value="Genomic_DNA"/>
</dbReference>
<protein>
    <submittedName>
        <fullName evidence="11">Amino acid ABC transporter permease</fullName>
    </submittedName>
</protein>
<feature type="transmembrane region" description="Helical" evidence="8">
    <location>
        <begin position="106"/>
        <end position="132"/>
    </location>
</feature>
<dbReference type="RefSeq" id="WP_034633917.1">
    <property type="nucleotide sequence ID" value="NZ_AXNT01000140.1"/>
</dbReference>
<dbReference type="InterPro" id="IPR000515">
    <property type="entry name" value="MetI-like"/>
</dbReference>
<comment type="similarity">
    <text evidence="8">Belongs to the binding-protein-dependent transport system permease family.</text>
</comment>
<evidence type="ECO:0000256" key="9">
    <source>
        <dbReference type="SAM" id="MobiDB-lite"/>
    </source>
</evidence>
<comment type="subcellular location">
    <subcellularLocation>
        <location evidence="1 8">Cell membrane</location>
        <topology evidence="1 8">Multi-pass membrane protein</topology>
    </subcellularLocation>
</comment>
<organism evidence="11 12">
    <name type="scientific">Cellulomonas cellasea DSM 20118</name>
    <dbReference type="NCBI Taxonomy" id="1408250"/>
    <lineage>
        <taxon>Bacteria</taxon>
        <taxon>Bacillati</taxon>
        <taxon>Actinomycetota</taxon>
        <taxon>Actinomycetes</taxon>
        <taxon>Micrococcales</taxon>
        <taxon>Cellulomonadaceae</taxon>
        <taxon>Cellulomonas</taxon>
    </lineage>
</organism>
<dbReference type="InterPro" id="IPR010065">
    <property type="entry name" value="AA_ABC_transptr_permease_3TM"/>
</dbReference>
<dbReference type="AlphaFoldDB" id="A0A0A0B722"/>
<evidence type="ECO:0000256" key="6">
    <source>
        <dbReference type="ARBA" id="ARBA00022989"/>
    </source>
</evidence>
<evidence type="ECO:0000256" key="5">
    <source>
        <dbReference type="ARBA" id="ARBA00022970"/>
    </source>
</evidence>
<dbReference type="GO" id="GO:0043190">
    <property type="term" value="C:ATP-binding cassette (ABC) transporter complex"/>
    <property type="evidence" value="ECO:0007669"/>
    <property type="project" value="InterPro"/>
</dbReference>
<feature type="transmembrane region" description="Helical" evidence="8">
    <location>
        <begin position="295"/>
        <end position="317"/>
    </location>
</feature>
<dbReference type="NCBIfam" id="TIGR01726">
    <property type="entry name" value="HEQRo_perm_3TM"/>
    <property type="match status" value="1"/>
</dbReference>
<gene>
    <name evidence="11" type="ORF">Q760_04410</name>
</gene>
<evidence type="ECO:0000256" key="2">
    <source>
        <dbReference type="ARBA" id="ARBA00022448"/>
    </source>
</evidence>
<evidence type="ECO:0000259" key="10">
    <source>
        <dbReference type="PROSITE" id="PS50928"/>
    </source>
</evidence>
<dbReference type="GO" id="GO:0022857">
    <property type="term" value="F:transmembrane transporter activity"/>
    <property type="evidence" value="ECO:0007669"/>
    <property type="project" value="InterPro"/>
</dbReference>
<dbReference type="PANTHER" id="PTHR30614:SF0">
    <property type="entry name" value="L-CYSTINE TRANSPORT SYSTEM PERMEASE PROTEIN TCYL"/>
    <property type="match status" value="1"/>
</dbReference>
<evidence type="ECO:0000256" key="8">
    <source>
        <dbReference type="RuleBase" id="RU363032"/>
    </source>
</evidence>
<keyword evidence="7 8" id="KW-0472">Membrane</keyword>
<keyword evidence="4 8" id="KW-0812">Transmembrane</keyword>
<proteinExistence type="inferred from homology"/>
<dbReference type="GO" id="GO:0006865">
    <property type="term" value="P:amino acid transport"/>
    <property type="evidence" value="ECO:0007669"/>
    <property type="project" value="UniProtKB-KW"/>
</dbReference>
<accession>A0A0A0B722</accession>
<feature type="compositionally biased region" description="Low complexity" evidence="9">
    <location>
        <begin position="364"/>
        <end position="377"/>
    </location>
</feature>
<dbReference type="STRING" id="1408250.Q760_04410"/>
<dbReference type="PROSITE" id="PS50928">
    <property type="entry name" value="ABC_TM1"/>
    <property type="match status" value="1"/>
</dbReference>
<reference evidence="11 12" key="1">
    <citation type="submission" date="2013-10" db="EMBL/GenBank/DDBJ databases">
        <authorList>
            <person name="Wang G."/>
            <person name="Zhuang W."/>
        </authorList>
    </citation>
    <scope>NUCLEOTIDE SEQUENCE [LARGE SCALE GENOMIC DNA]</scope>
    <source>
        <strain evidence="11 12">DSM 20118</strain>
    </source>
</reference>
<dbReference type="SUPFAM" id="SSF161098">
    <property type="entry name" value="MetI-like"/>
    <property type="match status" value="1"/>
</dbReference>
<dbReference type="FunFam" id="1.10.3720.10:FF:000006">
    <property type="entry name" value="Glutamate/aspartate ABC transporter, permease protein GltK"/>
    <property type="match status" value="1"/>
</dbReference>
<feature type="transmembrane region" description="Helical" evidence="8">
    <location>
        <begin position="144"/>
        <end position="164"/>
    </location>
</feature>
<dbReference type="CDD" id="cd06261">
    <property type="entry name" value="TM_PBP2"/>
    <property type="match status" value="1"/>
</dbReference>
<sequence length="385" mass="41093">MSTVSLPQDESRQLAPPPPLRPDGPAQAGDAAPPTGGAAVGRARAAAPGATSFADLRVVPARHPARWVATAVVAVLVAMVVSSLVTNEHWEWDVVAQYLTWPSVLGGLWGTVRLTAAAAVVGFGLGTVLALMRLSRSPLLQSVAWSYVWVFRSVPLILQLLLWYNLAYLYPTLSFGIPFGPAFAEVGTLDVIDKFGAAVLGLGLSQAAYSAEIVRAGILGVDQGQHEAAASLGIPRARQQWRIVLPQAMRTVVPTSINEIIGLVKGTSVVYVLAYGELFYTVGVIYGRNQRVVPLLLVAAIWYLVLTTVLTVAQFYLERYYARGALRTLPPTPLQRVRWTFAVLGARATGRPVPASVPPGFARGTGTRGHLTRTTPTAPTHGDHG</sequence>
<keyword evidence="2 8" id="KW-0813">Transport</keyword>
<dbReference type="InterPro" id="IPR035906">
    <property type="entry name" value="MetI-like_sf"/>
</dbReference>
<feature type="region of interest" description="Disordered" evidence="9">
    <location>
        <begin position="1"/>
        <end position="41"/>
    </location>
</feature>
<evidence type="ECO:0000313" key="11">
    <source>
        <dbReference type="EMBL" id="KGM01031.1"/>
    </source>
</evidence>
<keyword evidence="12" id="KW-1185">Reference proteome</keyword>
<feature type="region of interest" description="Disordered" evidence="9">
    <location>
        <begin position="364"/>
        <end position="385"/>
    </location>
</feature>
<feature type="compositionally biased region" description="Low complexity" evidence="9">
    <location>
        <begin position="23"/>
        <end position="41"/>
    </location>
</feature>
<evidence type="ECO:0000313" key="12">
    <source>
        <dbReference type="Proteomes" id="UP000029833"/>
    </source>
</evidence>
<keyword evidence="3" id="KW-1003">Cell membrane</keyword>